<evidence type="ECO:0000256" key="4">
    <source>
        <dbReference type="ARBA" id="ARBA00012086"/>
    </source>
</evidence>
<dbReference type="InterPro" id="IPR020624">
    <property type="entry name" value="Schiff_base-form_aldolases_CS"/>
</dbReference>
<evidence type="ECO:0000256" key="5">
    <source>
        <dbReference type="ARBA" id="ARBA00022490"/>
    </source>
</evidence>
<comment type="caution">
    <text evidence="17">The sequence shown here is derived from an EMBL/GenBank/DDBJ whole genome shotgun (WGS) entry which is preliminary data.</text>
</comment>
<sequence>MLTGGNLTTMVDTPFGRVITAMVTPMHADGSIDYDGLQRLAVHLADHGHDGLLVNGTTGESATTTDEEDYACVRAVVEAVGDRVQVMAGCGTNDTEHSTRAAREMVACGADALLVVTPYYNKPPQDCILEHFRLVAEAGGGAPVMLYDIPGRTGTALSTDTIRRAADIPAVRAVKDAKGDLFEASRLMTQTDLLWYSGDDVINLPHLAQGATGIVSVVGHVAGARYAEMIAAVDRGDLSRAREIHRRLIPAIDAIMHVSQGAIQAKAAMKMLGVISSDALRMPYRQGPPEHQQRLRAGLEESGLL</sequence>
<dbReference type="EC" id="4.3.3.7" evidence="4 12"/>
<evidence type="ECO:0000256" key="3">
    <source>
        <dbReference type="ARBA" id="ARBA00007592"/>
    </source>
</evidence>
<evidence type="ECO:0000313" key="18">
    <source>
        <dbReference type="Proteomes" id="UP000438448"/>
    </source>
</evidence>
<dbReference type="InterPro" id="IPR020625">
    <property type="entry name" value="Schiff_base-form_aldolases_AS"/>
</dbReference>
<dbReference type="NCBIfam" id="TIGR00674">
    <property type="entry name" value="dapA"/>
    <property type="match status" value="1"/>
</dbReference>
<dbReference type="PANTHER" id="PTHR12128:SF66">
    <property type="entry name" value="4-HYDROXY-2-OXOGLUTARATE ALDOLASE, MITOCHONDRIAL"/>
    <property type="match status" value="1"/>
</dbReference>
<feature type="binding site" evidence="12 15">
    <location>
        <position position="58"/>
    </location>
    <ligand>
        <name>pyruvate</name>
        <dbReference type="ChEBI" id="CHEBI:15361"/>
    </ligand>
</feature>
<evidence type="ECO:0000313" key="17">
    <source>
        <dbReference type="EMBL" id="MQY18069.1"/>
    </source>
</evidence>
<evidence type="ECO:0000256" key="12">
    <source>
        <dbReference type="HAMAP-Rule" id="MF_00418"/>
    </source>
</evidence>
<comment type="pathway">
    <text evidence="2 12">Amino-acid biosynthesis; L-lysine biosynthesis via DAP pathway; (S)-tetrahydrodipicolinate from L-aspartate: step 3/4.</text>
</comment>
<keyword evidence="8 12" id="KW-0457">Lysine biosynthesis</keyword>
<feature type="site" description="Part of a proton relay during catalysis" evidence="12">
    <location>
        <position position="120"/>
    </location>
</feature>
<evidence type="ECO:0000256" key="13">
    <source>
        <dbReference type="PIRNR" id="PIRNR001365"/>
    </source>
</evidence>
<keyword evidence="18" id="KW-1185">Reference proteome</keyword>
<dbReference type="CDD" id="cd00950">
    <property type="entry name" value="DHDPS"/>
    <property type="match status" value="1"/>
</dbReference>
<reference evidence="17 18" key="1">
    <citation type="submission" date="2019-10" db="EMBL/GenBank/DDBJ databases">
        <title>Nocardia macrotermitis sp. nov. and Nocardia aurantia sp. nov., isolated from the gut of fungus growing-termite Macrotermes natalensis.</title>
        <authorList>
            <person name="Benndorf R."/>
            <person name="Schwitalla J."/>
            <person name="Martin K."/>
            <person name="De Beer W."/>
            <person name="Kaster A.-K."/>
            <person name="Vollmers J."/>
            <person name="Poulsen M."/>
            <person name="Beemelmanns C."/>
        </authorList>
    </citation>
    <scope>NUCLEOTIDE SEQUENCE [LARGE SCALE GENOMIC DNA]</scope>
    <source>
        <strain evidence="17 18">RB20</strain>
    </source>
</reference>
<feature type="region of interest" description="Disordered" evidence="16">
    <location>
        <begin position="283"/>
        <end position="305"/>
    </location>
</feature>
<gene>
    <name evidence="17" type="primary">dapA_1</name>
    <name evidence="12" type="synonym">dapA</name>
    <name evidence="17" type="ORF">NRB20_11380</name>
</gene>
<comment type="function">
    <text evidence="1 12">Catalyzes the condensation of (S)-aspartate-beta-semialdehyde [(S)-ASA] and pyruvate to 4-hydroxy-tetrahydrodipicolinate (HTPA).</text>
</comment>
<feature type="active site" description="Proton donor/acceptor" evidence="12 14">
    <location>
        <position position="147"/>
    </location>
</feature>
<dbReference type="HAMAP" id="MF_00418">
    <property type="entry name" value="DapA"/>
    <property type="match status" value="1"/>
</dbReference>
<dbReference type="GO" id="GO:0005829">
    <property type="term" value="C:cytosol"/>
    <property type="evidence" value="ECO:0007669"/>
    <property type="project" value="TreeGrafter"/>
</dbReference>
<dbReference type="PANTHER" id="PTHR12128">
    <property type="entry name" value="DIHYDRODIPICOLINATE SYNTHASE"/>
    <property type="match status" value="1"/>
</dbReference>
<evidence type="ECO:0000256" key="10">
    <source>
        <dbReference type="ARBA" id="ARBA00023270"/>
    </source>
</evidence>
<evidence type="ECO:0000256" key="1">
    <source>
        <dbReference type="ARBA" id="ARBA00003294"/>
    </source>
</evidence>
<protein>
    <recommendedName>
        <fullName evidence="4 12">4-hydroxy-tetrahydrodipicolinate synthase</fullName>
        <shortName evidence="12">HTPA synthase</shortName>
        <ecNumber evidence="4 12">4.3.3.7</ecNumber>
    </recommendedName>
</protein>
<feature type="active site" description="Schiff-base intermediate with substrate" evidence="12 14">
    <location>
        <position position="175"/>
    </location>
</feature>
<dbReference type="SUPFAM" id="SSF51569">
    <property type="entry name" value="Aldolase"/>
    <property type="match status" value="1"/>
</dbReference>
<evidence type="ECO:0000256" key="2">
    <source>
        <dbReference type="ARBA" id="ARBA00005120"/>
    </source>
</evidence>
<feature type="binding site" evidence="12 15">
    <location>
        <position position="215"/>
    </location>
    <ligand>
        <name>pyruvate</name>
        <dbReference type="ChEBI" id="CHEBI:15361"/>
    </ligand>
</feature>
<dbReference type="PRINTS" id="PR00146">
    <property type="entry name" value="DHPICSNTHASE"/>
</dbReference>
<dbReference type="InterPro" id="IPR005263">
    <property type="entry name" value="DapA"/>
</dbReference>
<dbReference type="PROSITE" id="PS00666">
    <property type="entry name" value="DHDPS_2"/>
    <property type="match status" value="1"/>
</dbReference>
<dbReference type="InterPro" id="IPR002220">
    <property type="entry name" value="DapA-like"/>
</dbReference>
<keyword evidence="10 12" id="KW-0704">Schiff base</keyword>
<keyword evidence="6 12" id="KW-0028">Amino-acid biosynthesis</keyword>
<comment type="caution">
    <text evidence="12">Was originally thought to be a dihydrodipicolinate synthase (DHDPS), catalyzing the condensation of (S)-aspartate-beta-semialdehyde [(S)-ASA] and pyruvate to dihydrodipicolinate (DHDP). However, it was shown in E.coli that the product of the enzymatic reaction is not dihydrodipicolinate but in fact (4S)-4-hydroxy-2,3,4,5-tetrahydro-(2S)-dipicolinic acid (HTPA), and that the consecutive dehydration reaction leading to DHDP is not spontaneous but catalyzed by DapB.</text>
</comment>
<dbReference type="PROSITE" id="PS00665">
    <property type="entry name" value="DHDPS_1"/>
    <property type="match status" value="1"/>
</dbReference>
<dbReference type="UniPathway" id="UPA00034">
    <property type="reaction ID" value="UER00017"/>
</dbReference>
<evidence type="ECO:0000256" key="8">
    <source>
        <dbReference type="ARBA" id="ARBA00023154"/>
    </source>
</evidence>
<dbReference type="Pfam" id="PF00701">
    <property type="entry name" value="DHDPS"/>
    <property type="match status" value="1"/>
</dbReference>
<proteinExistence type="inferred from homology"/>
<feature type="site" description="Part of a proton relay during catalysis" evidence="12">
    <location>
        <position position="57"/>
    </location>
</feature>
<comment type="similarity">
    <text evidence="3 12 13">Belongs to the DapA family.</text>
</comment>
<evidence type="ECO:0000256" key="15">
    <source>
        <dbReference type="PIRSR" id="PIRSR001365-2"/>
    </source>
</evidence>
<evidence type="ECO:0000256" key="11">
    <source>
        <dbReference type="ARBA" id="ARBA00047836"/>
    </source>
</evidence>
<evidence type="ECO:0000256" key="6">
    <source>
        <dbReference type="ARBA" id="ARBA00022605"/>
    </source>
</evidence>
<keyword evidence="9 12" id="KW-0456">Lyase</keyword>
<keyword evidence="7 12" id="KW-0220">Diaminopimelate biosynthesis</keyword>
<dbReference type="PIRSF" id="PIRSF001365">
    <property type="entry name" value="DHDPS"/>
    <property type="match status" value="1"/>
</dbReference>
<evidence type="ECO:0000256" key="7">
    <source>
        <dbReference type="ARBA" id="ARBA00022915"/>
    </source>
</evidence>
<organism evidence="17 18">
    <name type="scientific">Nocardia macrotermitis</name>
    <dbReference type="NCBI Taxonomy" id="2585198"/>
    <lineage>
        <taxon>Bacteria</taxon>
        <taxon>Bacillati</taxon>
        <taxon>Actinomycetota</taxon>
        <taxon>Actinomycetes</taxon>
        <taxon>Mycobacteriales</taxon>
        <taxon>Nocardiaceae</taxon>
        <taxon>Nocardia</taxon>
    </lineage>
</organism>
<comment type="subunit">
    <text evidence="12">Homotetramer; dimer of dimers.</text>
</comment>
<evidence type="ECO:0000256" key="9">
    <source>
        <dbReference type="ARBA" id="ARBA00023239"/>
    </source>
</evidence>
<dbReference type="Gene3D" id="3.20.20.70">
    <property type="entry name" value="Aldolase class I"/>
    <property type="match status" value="1"/>
</dbReference>
<dbReference type="InterPro" id="IPR013785">
    <property type="entry name" value="Aldolase_TIM"/>
</dbReference>
<dbReference type="SMART" id="SM01130">
    <property type="entry name" value="DHDPS"/>
    <property type="match status" value="1"/>
</dbReference>
<dbReference type="GO" id="GO:0008840">
    <property type="term" value="F:4-hydroxy-tetrahydrodipicolinate synthase activity"/>
    <property type="evidence" value="ECO:0007669"/>
    <property type="project" value="UniProtKB-UniRule"/>
</dbReference>
<dbReference type="GO" id="GO:0019877">
    <property type="term" value="P:diaminopimelate biosynthetic process"/>
    <property type="evidence" value="ECO:0007669"/>
    <property type="project" value="UniProtKB-UniRule"/>
</dbReference>
<evidence type="ECO:0000256" key="14">
    <source>
        <dbReference type="PIRSR" id="PIRSR001365-1"/>
    </source>
</evidence>
<dbReference type="AlphaFoldDB" id="A0A7K0CX39"/>
<dbReference type="Proteomes" id="UP000438448">
    <property type="component" value="Unassembled WGS sequence"/>
</dbReference>
<comment type="catalytic activity">
    <reaction evidence="11 12">
        <text>L-aspartate 4-semialdehyde + pyruvate = (2S,4S)-4-hydroxy-2,3,4,5-tetrahydrodipicolinate + H2O + H(+)</text>
        <dbReference type="Rhea" id="RHEA:34171"/>
        <dbReference type="ChEBI" id="CHEBI:15361"/>
        <dbReference type="ChEBI" id="CHEBI:15377"/>
        <dbReference type="ChEBI" id="CHEBI:15378"/>
        <dbReference type="ChEBI" id="CHEBI:67139"/>
        <dbReference type="ChEBI" id="CHEBI:537519"/>
        <dbReference type="EC" id="4.3.3.7"/>
    </reaction>
</comment>
<evidence type="ECO:0000256" key="16">
    <source>
        <dbReference type="SAM" id="MobiDB-lite"/>
    </source>
</evidence>
<accession>A0A7K0CX39</accession>
<dbReference type="GO" id="GO:0009089">
    <property type="term" value="P:lysine biosynthetic process via diaminopimelate"/>
    <property type="evidence" value="ECO:0007669"/>
    <property type="project" value="UniProtKB-UniRule"/>
</dbReference>
<keyword evidence="5 12" id="KW-0963">Cytoplasm</keyword>
<comment type="subcellular location">
    <subcellularLocation>
        <location evidence="12">Cytoplasm</location>
    </subcellularLocation>
</comment>
<name>A0A7K0CX39_9NOCA</name>
<dbReference type="EMBL" id="WEGK01000002">
    <property type="protein sequence ID" value="MQY18069.1"/>
    <property type="molecule type" value="Genomic_DNA"/>
</dbReference>